<gene>
    <name evidence="1" type="ORF">NLG97_g9308</name>
</gene>
<keyword evidence="2" id="KW-1185">Reference proteome</keyword>
<proteinExistence type="predicted"/>
<comment type="caution">
    <text evidence="1">The sequence shown here is derived from an EMBL/GenBank/DDBJ whole genome shotgun (WGS) entry which is preliminary data.</text>
</comment>
<evidence type="ECO:0000313" key="2">
    <source>
        <dbReference type="Proteomes" id="UP001148737"/>
    </source>
</evidence>
<evidence type="ECO:0000313" key="1">
    <source>
        <dbReference type="EMBL" id="KAJ3475894.1"/>
    </source>
</evidence>
<dbReference type="Proteomes" id="UP001148737">
    <property type="component" value="Unassembled WGS sequence"/>
</dbReference>
<dbReference type="EMBL" id="JANAKD010001882">
    <property type="protein sequence ID" value="KAJ3475894.1"/>
    <property type="molecule type" value="Genomic_DNA"/>
</dbReference>
<organism evidence="1 2">
    <name type="scientific">Lecanicillium saksenae</name>
    <dbReference type="NCBI Taxonomy" id="468837"/>
    <lineage>
        <taxon>Eukaryota</taxon>
        <taxon>Fungi</taxon>
        <taxon>Dikarya</taxon>
        <taxon>Ascomycota</taxon>
        <taxon>Pezizomycotina</taxon>
        <taxon>Sordariomycetes</taxon>
        <taxon>Hypocreomycetidae</taxon>
        <taxon>Hypocreales</taxon>
        <taxon>Cordycipitaceae</taxon>
        <taxon>Lecanicillium</taxon>
    </lineage>
</organism>
<name>A0ACC1QIV5_9HYPO</name>
<protein>
    <submittedName>
        <fullName evidence="1">Uncharacterized protein</fullName>
    </submittedName>
</protein>
<reference evidence="1" key="1">
    <citation type="submission" date="2022-07" db="EMBL/GenBank/DDBJ databases">
        <title>Genome Sequence of Lecanicillium saksenae.</title>
        <authorList>
            <person name="Buettner E."/>
        </authorList>
    </citation>
    <scope>NUCLEOTIDE SEQUENCE</scope>
    <source>
        <strain evidence="1">VT-O1</strain>
    </source>
</reference>
<sequence>MAATIELHADVRAMIASYCDVHTLRQLRLALRSWRGTCDYILFAQVSIDVSPTIEAYNAIHVNFVSRGGDDEIPFCCIRRIKFATNISLNGPRVSLQMQSDMVDFMLTMVARTQRNHAHASLDIRGLSEEQKILLHENGFLTKSYNLSITLGHDVIDCTGFRGELPGTFGSGRDGLILRDNGQLSFDVEELSSNAVTNTADAGHSFVGNLPEMSGLRYLSVEVRTIYAYHAEYGTVQANRLGAAYRAALRNGELTVAIMLWYQTLAENILDAHPTLEAVFVTTEWDFYAGAKRVNGGHKVSQYGSLKQYPACSFPKGLIDDERLFSDNVSIPSNWPPSQFFHLPCIYY</sequence>
<accession>A0ACC1QIV5</accession>